<dbReference type="VEuPathDB" id="FungiDB:SeMB42_g07891"/>
<gene>
    <name evidence="1" type="ORF">SeMB42_g07891</name>
</gene>
<evidence type="ECO:0000313" key="1">
    <source>
        <dbReference type="EMBL" id="TPX30632.1"/>
    </source>
</evidence>
<protein>
    <submittedName>
        <fullName evidence="1">Uncharacterized protein</fullName>
    </submittedName>
</protein>
<dbReference type="EMBL" id="QEAN01000667">
    <property type="protein sequence ID" value="TPX30632.1"/>
    <property type="molecule type" value="Genomic_DNA"/>
</dbReference>
<organism evidence="1 2">
    <name type="scientific">Synchytrium endobioticum</name>
    <dbReference type="NCBI Taxonomy" id="286115"/>
    <lineage>
        <taxon>Eukaryota</taxon>
        <taxon>Fungi</taxon>
        <taxon>Fungi incertae sedis</taxon>
        <taxon>Chytridiomycota</taxon>
        <taxon>Chytridiomycota incertae sedis</taxon>
        <taxon>Chytridiomycetes</taxon>
        <taxon>Synchytriales</taxon>
        <taxon>Synchytriaceae</taxon>
        <taxon>Synchytrium</taxon>
    </lineage>
</organism>
<comment type="caution">
    <text evidence="1">The sequence shown here is derived from an EMBL/GenBank/DDBJ whole genome shotgun (WGS) entry which is preliminary data.</text>
</comment>
<proteinExistence type="predicted"/>
<keyword evidence="2" id="KW-1185">Reference proteome</keyword>
<accession>A0A507BSJ1</accession>
<dbReference type="AlphaFoldDB" id="A0A507BSJ1"/>
<evidence type="ECO:0000313" key="2">
    <source>
        <dbReference type="Proteomes" id="UP000317494"/>
    </source>
</evidence>
<reference evidence="1 2" key="1">
    <citation type="journal article" date="2019" name="Sci. Rep.">
        <title>Comparative genomics of chytrid fungi reveal insights into the obligate biotrophic and pathogenic lifestyle of Synchytrium endobioticum.</title>
        <authorList>
            <person name="van de Vossenberg B.T.L.H."/>
            <person name="Warris S."/>
            <person name="Nguyen H.D.T."/>
            <person name="van Gent-Pelzer M.P.E."/>
            <person name="Joly D.L."/>
            <person name="van de Geest H.C."/>
            <person name="Bonants P.J.M."/>
            <person name="Smith D.S."/>
            <person name="Levesque C.A."/>
            <person name="van der Lee T.A.J."/>
        </authorList>
    </citation>
    <scope>NUCLEOTIDE SEQUENCE [LARGE SCALE GENOMIC DNA]</scope>
    <source>
        <strain evidence="1 2">MB42</strain>
    </source>
</reference>
<name>A0A507BSJ1_9FUNG</name>
<dbReference type="Proteomes" id="UP000317494">
    <property type="component" value="Unassembled WGS sequence"/>
</dbReference>
<sequence>MTTFVDLKVLSPQDVEQIQHNKGPHHCVANDKNPFCYPKPRFTRHFLSMFCNNVREIFWLVRSCALFQCLFVLLLEQLRIEGTIAHVLWVERHVYHLDEFWRLQT</sequence>